<evidence type="ECO:0000313" key="1">
    <source>
        <dbReference type="EMBL" id="SUV43955.1"/>
    </source>
</evidence>
<dbReference type="EMBL" id="UFSX01000002">
    <property type="protein sequence ID" value="SUV43955.1"/>
    <property type="molecule type" value="Genomic_DNA"/>
</dbReference>
<proteinExistence type="predicted"/>
<sequence>MKNDNLRFIIDSRCFDGSCVTVMSDGIHSDYGHETLEELRERENNPSLIAVPGNAICKKMQIHLQSLCAPFCEITEEDYFDYMDTQPPIRHTRNFFFMSEPYHAGIHRFCFRTDGRYFTGLRSVNTPRKDLEQQMDRHYRKVTFKGGILKEKPMGIFDHTRHSFTVIVPYLFLDKNGEKKFICNLVKGTDESSGKDARQETARVLQSLRRHHFLYFSGYEGNDDMGRFLERVVQNRHTLSANGDFLQYPTNRESVSFAGTVKETGEKFFYRIYDLELFHYLLYKLRSIRMEKKEVQA</sequence>
<evidence type="ECO:0000313" key="2">
    <source>
        <dbReference type="Proteomes" id="UP000254424"/>
    </source>
</evidence>
<name>A0A380ZCV0_9BACE</name>
<dbReference type="GeneID" id="93071960"/>
<protein>
    <submittedName>
        <fullName evidence="1">Uncharacterized protein</fullName>
    </submittedName>
</protein>
<dbReference type="Proteomes" id="UP000254424">
    <property type="component" value="Unassembled WGS sequence"/>
</dbReference>
<reference evidence="1 2" key="1">
    <citation type="submission" date="2018-06" db="EMBL/GenBank/DDBJ databases">
        <authorList>
            <consortium name="Pathogen Informatics"/>
            <person name="Doyle S."/>
        </authorList>
    </citation>
    <scope>NUCLEOTIDE SEQUENCE [LARGE SCALE GENOMIC DNA]</scope>
    <source>
        <strain evidence="1 2">NCTC11155</strain>
    </source>
</reference>
<dbReference type="AlphaFoldDB" id="A0A380ZCV0"/>
<dbReference type="STRING" id="483216.BACEGG_00517"/>
<gene>
    <name evidence="1" type="ORF">NCTC11155_03365</name>
</gene>
<accession>A0A380ZCV0</accession>
<organism evidence="1 2">
    <name type="scientific">Bacteroides eggerthii</name>
    <dbReference type="NCBI Taxonomy" id="28111"/>
    <lineage>
        <taxon>Bacteria</taxon>
        <taxon>Pseudomonadati</taxon>
        <taxon>Bacteroidota</taxon>
        <taxon>Bacteroidia</taxon>
        <taxon>Bacteroidales</taxon>
        <taxon>Bacteroidaceae</taxon>
        <taxon>Bacteroides</taxon>
    </lineage>
</organism>
<dbReference type="RefSeq" id="WP_039952963.1">
    <property type="nucleotide sequence ID" value="NZ_CABKNQ010000020.1"/>
</dbReference>